<accession>A0A0B6YWR2</accession>
<feature type="compositionally biased region" description="Basic and acidic residues" evidence="1">
    <location>
        <begin position="1"/>
        <end position="21"/>
    </location>
</feature>
<organism evidence="2">
    <name type="scientific">Arion vulgaris</name>
    <dbReference type="NCBI Taxonomy" id="1028688"/>
    <lineage>
        <taxon>Eukaryota</taxon>
        <taxon>Metazoa</taxon>
        <taxon>Spiralia</taxon>
        <taxon>Lophotrochozoa</taxon>
        <taxon>Mollusca</taxon>
        <taxon>Gastropoda</taxon>
        <taxon>Heterobranchia</taxon>
        <taxon>Euthyneura</taxon>
        <taxon>Panpulmonata</taxon>
        <taxon>Eupulmonata</taxon>
        <taxon>Stylommatophora</taxon>
        <taxon>Helicina</taxon>
        <taxon>Arionoidea</taxon>
        <taxon>Arionidae</taxon>
        <taxon>Arion</taxon>
    </lineage>
</organism>
<protein>
    <submittedName>
        <fullName evidence="2">Uncharacterized protein</fullName>
    </submittedName>
</protein>
<evidence type="ECO:0000256" key="1">
    <source>
        <dbReference type="SAM" id="MobiDB-lite"/>
    </source>
</evidence>
<name>A0A0B6YWR2_9EUPU</name>
<dbReference type="AlphaFoldDB" id="A0A0B6YWR2"/>
<feature type="non-terminal residue" evidence="2">
    <location>
        <position position="1"/>
    </location>
</feature>
<proteinExistence type="predicted"/>
<feature type="region of interest" description="Disordered" evidence="1">
    <location>
        <begin position="1"/>
        <end position="53"/>
    </location>
</feature>
<feature type="compositionally biased region" description="Polar residues" evidence="1">
    <location>
        <begin position="22"/>
        <end position="38"/>
    </location>
</feature>
<evidence type="ECO:0000313" key="2">
    <source>
        <dbReference type="EMBL" id="CEK59890.1"/>
    </source>
</evidence>
<sequence>CKMAEKGESEINRADNTEHTEATSNLEGFITSQMQQQEKISKESDNLDTTKRDNFIARALSESRRMSMEVEKSREKTECLHAELGERIITEWRNEHSAEVLQAPETNLTNVSFQHG</sequence>
<gene>
    <name evidence="2" type="primary">ORF37772</name>
</gene>
<dbReference type="EMBL" id="HACG01013025">
    <property type="protein sequence ID" value="CEK59890.1"/>
    <property type="molecule type" value="Transcribed_RNA"/>
</dbReference>
<reference evidence="2" key="1">
    <citation type="submission" date="2014-12" db="EMBL/GenBank/DDBJ databases">
        <title>Insight into the proteome of Arion vulgaris.</title>
        <authorList>
            <person name="Aradska J."/>
            <person name="Bulat T."/>
            <person name="Smidak R."/>
            <person name="Sarate P."/>
            <person name="Gangsoo J."/>
            <person name="Sialana F."/>
            <person name="Bilban M."/>
            <person name="Lubec G."/>
        </authorList>
    </citation>
    <scope>NUCLEOTIDE SEQUENCE</scope>
    <source>
        <tissue evidence="2">Skin</tissue>
    </source>
</reference>
<feature type="compositionally biased region" description="Basic and acidic residues" evidence="1">
    <location>
        <begin position="39"/>
        <end position="53"/>
    </location>
</feature>